<evidence type="ECO:0000313" key="1">
    <source>
        <dbReference type="EMBL" id="KAL0012343.1"/>
    </source>
</evidence>
<keyword evidence="2" id="KW-1185">Reference proteome</keyword>
<protein>
    <submittedName>
        <fullName evidence="1">Uncharacterized protein</fullName>
    </submittedName>
</protein>
<gene>
    <name evidence="1" type="ORF">SO802_007451</name>
</gene>
<name>A0AAW2DRX4_9ROSI</name>
<dbReference type="AlphaFoldDB" id="A0AAW2DRX4"/>
<reference evidence="1 2" key="1">
    <citation type="submission" date="2024-01" db="EMBL/GenBank/DDBJ databases">
        <title>A telomere-to-telomere, gap-free genome of sweet tea (Lithocarpus litseifolius).</title>
        <authorList>
            <person name="Zhou J."/>
        </authorList>
    </citation>
    <scope>NUCLEOTIDE SEQUENCE [LARGE SCALE GENOMIC DNA]</scope>
    <source>
        <strain evidence="1">Zhou-2022a</strain>
        <tissue evidence="1">Leaf</tissue>
    </source>
</reference>
<accession>A0AAW2DRX4</accession>
<organism evidence="1 2">
    <name type="scientific">Lithocarpus litseifolius</name>
    <dbReference type="NCBI Taxonomy" id="425828"/>
    <lineage>
        <taxon>Eukaryota</taxon>
        <taxon>Viridiplantae</taxon>
        <taxon>Streptophyta</taxon>
        <taxon>Embryophyta</taxon>
        <taxon>Tracheophyta</taxon>
        <taxon>Spermatophyta</taxon>
        <taxon>Magnoliopsida</taxon>
        <taxon>eudicotyledons</taxon>
        <taxon>Gunneridae</taxon>
        <taxon>Pentapetalae</taxon>
        <taxon>rosids</taxon>
        <taxon>fabids</taxon>
        <taxon>Fagales</taxon>
        <taxon>Fagaceae</taxon>
        <taxon>Lithocarpus</taxon>
    </lineage>
</organism>
<proteinExistence type="predicted"/>
<dbReference type="Proteomes" id="UP001459277">
    <property type="component" value="Unassembled WGS sequence"/>
</dbReference>
<evidence type="ECO:0000313" key="2">
    <source>
        <dbReference type="Proteomes" id="UP001459277"/>
    </source>
</evidence>
<comment type="caution">
    <text evidence="1">The sequence shown here is derived from an EMBL/GenBank/DDBJ whole genome shotgun (WGS) entry which is preliminary data.</text>
</comment>
<sequence length="115" mass="11878">MQISMFVCERVVVLTGGAAERGTRGGFESRRLGGPAWGWVIEGDDVGRGFAGVEVGRGELGSGVDFDEASVVGFFGGVVAVAGSGYSLRSGGDRSLILLETSKSTHSTQESTADF</sequence>
<dbReference type="EMBL" id="JAZDWU010000002">
    <property type="protein sequence ID" value="KAL0012343.1"/>
    <property type="molecule type" value="Genomic_DNA"/>
</dbReference>